<evidence type="ECO:0000259" key="14">
    <source>
        <dbReference type="Pfam" id="PF06916"/>
    </source>
</evidence>
<feature type="disulfide bond" evidence="9">
    <location>
        <begin position="523"/>
        <end position="535"/>
    </location>
</feature>
<evidence type="ECO:0000256" key="10">
    <source>
        <dbReference type="PIRSR" id="PIRSR601548-8"/>
    </source>
</evidence>
<dbReference type="GO" id="GO:0006508">
    <property type="term" value="P:proteolysis"/>
    <property type="evidence" value="ECO:0007669"/>
    <property type="project" value="UniProtKB-KW"/>
</dbReference>
<keyword evidence="12" id="KW-0482">Metalloprotease</keyword>
<keyword evidence="8 12" id="KW-0862">Zinc</keyword>
<evidence type="ECO:0000256" key="8">
    <source>
        <dbReference type="PIRSR" id="PIRSR601548-3"/>
    </source>
</evidence>
<sequence length="867" mass="101028">RTSTVKNRNLIIFFVILIQAGIYGKYLEGLNVNLGDALLFLREYDSAASLMCTRVTMAQWNFATNITDTNHQKMIDEQALKLKFERASWRKAITFAWSRIPDPLARRELKMIATKGRYSLTDDKFNDIIIHRLISEMKEIYTKARVCPYKRIDVECNLTLDYDYDELLYYWDAWHEAIGPKLKNKYLRYVQLANQAAKLNGFADAGDQMRELFEDEYFQQNIAEVMSAITPLYKNLFTYVRSKLNERYGNRIREDGPLPAHVLGNMWAQNWENLFELVQPFPASRKLDVTLDMMIHGITPLRMFQIAEEFFTSLGMKPMPPEFWKFSMFEKPIDREVKCTPSAWDFCNRIDYRIKQCTTVTMDALLSTHYEMARLQYYLQYRDHPLLFRSEALPGFDEAVSDAIGLSIFTPQHLHKIGLHNNLTDDYDSNINFLMLMALRKVAYAPFAYIVDQWRWHVFSDGVENMTAYWWELRMQYQGIVPPMPRSERNFDPAAKYHIPADNLYAKYFVSVVLQFQLYQSLCEISGHTGELHTCDLYRSREAGRLLSDVLSMGASKPWQDIVRKMTRGRTNRIDASAMLKYFEPLNAWLKRENEMQPVIGWITGRDNNGKEAVFFEMDIILARGLRLSFELSNASTLLTRYFPLSACYTCRVNTICWKPAFPERYLRYRTASCSSLGLISHNLIYQRSLKQRVNKNGIILAHYSDLKQSSQSDYQKPQAEQKISVFQKMKQMTKDYWHVLIPVHILTSIGWAAIFYTAVRNGVDVAQILEYMNFSEKYVNLVRNSSAGDWAITYALYKIFTPLRYTVTVGGTTIAIRQLSRLGYVKAPSFKLQSAEPIRSNKYATEQETKFKAECKTGRHTEPPKP</sequence>
<dbReference type="EC" id="3.4.-.-" evidence="12"/>
<dbReference type="OrthoDB" id="10029630at2759"/>
<feature type="active site" description="Proton donor 1" evidence="5">
    <location>
        <position position="498"/>
    </location>
</feature>
<accession>A0A026W9K0</accession>
<keyword evidence="13" id="KW-1133">Transmembrane helix</keyword>
<evidence type="ECO:0000256" key="1">
    <source>
        <dbReference type="ARBA" id="ARBA00008139"/>
    </source>
</evidence>
<evidence type="ECO:0000256" key="4">
    <source>
        <dbReference type="ARBA" id="ARBA00023180"/>
    </source>
</evidence>
<dbReference type="GO" id="GO:0004180">
    <property type="term" value="F:carboxypeptidase activity"/>
    <property type="evidence" value="ECO:0007669"/>
    <property type="project" value="UniProtKB-KW"/>
</dbReference>
<keyword evidence="3 9" id="KW-1015">Disulfide bond</keyword>
<feature type="glycosylation site" description="N-linked (GlcNAc...) asparagine" evidence="6">
    <location>
        <position position="65"/>
    </location>
</feature>
<feature type="active site" description="Proton donor 2" evidence="7">
    <location>
        <position position="498"/>
    </location>
</feature>
<name>A0A026W9K0_OOCBI</name>
<keyword evidence="4 6" id="KW-0325">Glycoprotein</keyword>
<evidence type="ECO:0000256" key="2">
    <source>
        <dbReference type="ARBA" id="ARBA00022729"/>
    </source>
</evidence>
<dbReference type="CDD" id="cd06461">
    <property type="entry name" value="M2_ACE"/>
    <property type="match status" value="1"/>
</dbReference>
<dbReference type="PROSITE" id="PS52011">
    <property type="entry name" value="PEPTIDASE_M2"/>
    <property type="match status" value="1"/>
</dbReference>
<feature type="transmembrane region" description="Helical" evidence="13">
    <location>
        <begin position="737"/>
        <end position="760"/>
    </location>
</feature>
<keyword evidence="16" id="KW-1185">Reference proteome</keyword>
<feature type="disulfide bond" evidence="9 11">
    <location>
        <begin position="339"/>
        <end position="357"/>
    </location>
</feature>
<evidence type="ECO:0000256" key="5">
    <source>
        <dbReference type="PIRSR" id="PIRSR601548-1"/>
    </source>
</evidence>
<evidence type="ECO:0000256" key="9">
    <source>
        <dbReference type="PIRSR" id="PIRSR601548-4"/>
    </source>
</evidence>
<evidence type="ECO:0000313" key="16">
    <source>
        <dbReference type="Proteomes" id="UP000053097"/>
    </source>
</evidence>
<dbReference type="InterPro" id="IPR001548">
    <property type="entry name" value="Peptidase_M2"/>
</dbReference>
<dbReference type="Pfam" id="PF06916">
    <property type="entry name" value="FAM210A-B_dom"/>
    <property type="match status" value="1"/>
</dbReference>
<keyword evidence="12" id="KW-0645">Protease</keyword>
<evidence type="ECO:0000256" key="12">
    <source>
        <dbReference type="RuleBase" id="RU361144"/>
    </source>
</evidence>
<dbReference type="InterPro" id="IPR009688">
    <property type="entry name" value="FAM210A/B-like_dom"/>
</dbReference>
<evidence type="ECO:0000313" key="15">
    <source>
        <dbReference type="EMBL" id="EZA52351.1"/>
    </source>
</evidence>
<gene>
    <name evidence="15" type="ORF">X777_09021</name>
</gene>
<keyword evidence="2" id="KW-0732">Signal</keyword>
<dbReference type="GO" id="GO:0008237">
    <property type="term" value="F:metallopeptidase activity"/>
    <property type="evidence" value="ECO:0007669"/>
    <property type="project" value="UniProtKB-KW"/>
</dbReference>
<keyword evidence="8 12" id="KW-0479">Metal-binding</keyword>
<dbReference type="EMBL" id="KK107347">
    <property type="protein sequence ID" value="EZA52351.1"/>
    <property type="molecule type" value="Genomic_DNA"/>
</dbReference>
<dbReference type="PRINTS" id="PR00791">
    <property type="entry name" value="PEPDIPTASEA"/>
</dbReference>
<dbReference type="Gene3D" id="1.10.1370.30">
    <property type="match status" value="1"/>
</dbReference>
<dbReference type="GO" id="GO:0046872">
    <property type="term" value="F:metal ion binding"/>
    <property type="evidence" value="ECO:0007669"/>
    <property type="project" value="UniProtKB-KW"/>
</dbReference>
<evidence type="ECO:0000256" key="7">
    <source>
        <dbReference type="PIRSR" id="PIRSR601548-11"/>
    </source>
</evidence>
<comment type="similarity">
    <text evidence="1 11 12">Belongs to the peptidase M2 family.</text>
</comment>
<feature type="binding site" evidence="10">
    <location>
        <position position="398"/>
    </location>
    <ligand>
        <name>Zn(2+)</name>
        <dbReference type="ChEBI" id="CHEBI:29105"/>
        <label>2</label>
        <note>catalytic</note>
    </ligand>
</feature>
<comment type="caution">
    <text evidence="11">Lacks conserved residue(s) required for the propagation of feature annotation.</text>
</comment>
<dbReference type="Proteomes" id="UP000053097">
    <property type="component" value="Unassembled WGS sequence"/>
</dbReference>
<dbReference type="GO" id="GO:0005886">
    <property type="term" value="C:plasma membrane"/>
    <property type="evidence" value="ECO:0007669"/>
    <property type="project" value="TreeGrafter"/>
</dbReference>
<keyword evidence="13" id="KW-0472">Membrane</keyword>
<evidence type="ECO:0000256" key="3">
    <source>
        <dbReference type="ARBA" id="ARBA00023157"/>
    </source>
</evidence>
<protein>
    <recommendedName>
        <fullName evidence="12">Angiotensin-converting enzyme</fullName>
        <ecNumber evidence="12">3.4.-.-</ecNumber>
    </recommendedName>
</protein>
<evidence type="ECO:0000256" key="11">
    <source>
        <dbReference type="PROSITE-ProRule" id="PRU01355"/>
    </source>
</evidence>
<reference evidence="15 16" key="1">
    <citation type="journal article" date="2014" name="Curr. Biol.">
        <title>The genome of the clonal raider ant Cerapachys biroi.</title>
        <authorList>
            <person name="Oxley P.R."/>
            <person name="Ji L."/>
            <person name="Fetter-Pruneda I."/>
            <person name="McKenzie S.K."/>
            <person name="Li C."/>
            <person name="Hu H."/>
            <person name="Zhang G."/>
            <person name="Kronauer D.J."/>
        </authorList>
    </citation>
    <scope>NUCLEOTIDE SEQUENCE [LARGE SCALE GENOMIC DNA]</scope>
</reference>
<feature type="active site" description="Proton acceptor 2" evidence="7">
    <location>
        <position position="371"/>
    </location>
</feature>
<dbReference type="GO" id="GO:0008241">
    <property type="term" value="F:peptidyl-dipeptidase activity"/>
    <property type="evidence" value="ECO:0007669"/>
    <property type="project" value="InterPro"/>
</dbReference>
<comment type="cofactor">
    <cofactor evidence="12">
        <name>Zn(2+)</name>
        <dbReference type="ChEBI" id="CHEBI:29105"/>
    </cofactor>
    <text evidence="12">Binds 1 zinc ion per subunit.</text>
</comment>
<evidence type="ECO:0000256" key="6">
    <source>
        <dbReference type="PIRSR" id="PIRSR601548-10"/>
    </source>
</evidence>
<dbReference type="PANTHER" id="PTHR10514:SF45">
    <property type="entry name" value="ANGIOTENSIN-CONVERTING ENZYME"/>
    <property type="match status" value="1"/>
</dbReference>
<dbReference type="OMA" id="AYIVDQW"/>
<dbReference type="AlphaFoldDB" id="A0A026W9K0"/>
<feature type="glycosylation site" description="N-linked (GlcNAc...) asparagine; partial" evidence="6">
    <location>
        <position position="572"/>
    </location>
</feature>
<dbReference type="SUPFAM" id="SSF55486">
    <property type="entry name" value="Metalloproteases ('zincins'), catalytic domain"/>
    <property type="match status" value="1"/>
</dbReference>
<proteinExistence type="inferred from homology"/>
<evidence type="ECO:0000256" key="13">
    <source>
        <dbReference type="SAM" id="Phobius"/>
    </source>
</evidence>
<dbReference type="Pfam" id="PF01401">
    <property type="entry name" value="Peptidase_M2"/>
    <property type="match status" value="1"/>
</dbReference>
<feature type="active site" description="Proton acceptor 1" evidence="5">
    <location>
        <position position="371"/>
    </location>
</feature>
<keyword evidence="12" id="KW-0378">Hydrolase</keyword>
<feature type="binding site" evidence="8">
    <location>
        <position position="398"/>
    </location>
    <ligand>
        <name>Zn(2+)</name>
        <dbReference type="ChEBI" id="CHEBI:29105"/>
        <label>1</label>
        <note>catalytic</note>
    </ligand>
</feature>
<organism evidence="15 16">
    <name type="scientific">Ooceraea biroi</name>
    <name type="common">Clonal raider ant</name>
    <name type="synonym">Cerapachys biroi</name>
    <dbReference type="NCBI Taxonomy" id="2015173"/>
    <lineage>
        <taxon>Eukaryota</taxon>
        <taxon>Metazoa</taxon>
        <taxon>Ecdysozoa</taxon>
        <taxon>Arthropoda</taxon>
        <taxon>Hexapoda</taxon>
        <taxon>Insecta</taxon>
        <taxon>Pterygota</taxon>
        <taxon>Neoptera</taxon>
        <taxon>Endopterygota</taxon>
        <taxon>Hymenoptera</taxon>
        <taxon>Apocrita</taxon>
        <taxon>Aculeata</taxon>
        <taxon>Formicoidea</taxon>
        <taxon>Formicidae</taxon>
        <taxon>Dorylinae</taxon>
        <taxon>Ooceraea</taxon>
    </lineage>
</organism>
<dbReference type="PANTHER" id="PTHR10514">
    <property type="entry name" value="ANGIOTENSIN-CONVERTING ENZYME"/>
    <property type="match status" value="1"/>
</dbReference>
<keyword evidence="13" id="KW-0812">Transmembrane</keyword>
<feature type="domain" description="DUF1279" evidence="14">
    <location>
        <begin position="728"/>
        <end position="814"/>
    </location>
</feature>
<feature type="non-terminal residue" evidence="15">
    <location>
        <position position="1"/>
    </location>
</feature>
<keyword evidence="12" id="KW-0121">Carboxypeptidase</keyword>
<feature type="non-terminal residue" evidence="15">
    <location>
        <position position="867"/>
    </location>
</feature>